<organism evidence="8 9">
    <name type="scientific">Chlorella vulgaris</name>
    <name type="common">Green alga</name>
    <dbReference type="NCBI Taxonomy" id="3077"/>
    <lineage>
        <taxon>Eukaryota</taxon>
        <taxon>Viridiplantae</taxon>
        <taxon>Chlorophyta</taxon>
        <taxon>core chlorophytes</taxon>
        <taxon>Trebouxiophyceae</taxon>
        <taxon>Chlorellales</taxon>
        <taxon>Chlorellaceae</taxon>
        <taxon>Chlorella clade</taxon>
        <taxon>Chlorella</taxon>
    </lineage>
</organism>
<protein>
    <recommendedName>
        <fullName evidence="7">AP2/ERF domain-containing protein</fullName>
    </recommendedName>
</protein>
<feature type="region of interest" description="Disordered" evidence="6">
    <location>
        <begin position="182"/>
        <end position="209"/>
    </location>
</feature>
<dbReference type="SUPFAM" id="SSF54171">
    <property type="entry name" value="DNA-binding domain"/>
    <property type="match status" value="2"/>
</dbReference>
<feature type="domain" description="AP2/ERF" evidence="7">
    <location>
        <begin position="983"/>
        <end position="1039"/>
    </location>
</feature>
<feature type="region of interest" description="Disordered" evidence="6">
    <location>
        <begin position="878"/>
        <end position="950"/>
    </location>
</feature>
<feature type="region of interest" description="Disordered" evidence="6">
    <location>
        <begin position="1"/>
        <end position="20"/>
    </location>
</feature>
<dbReference type="Gene3D" id="3.30.730.10">
    <property type="entry name" value="AP2/ERF domain"/>
    <property type="match status" value="2"/>
</dbReference>
<evidence type="ECO:0000256" key="1">
    <source>
        <dbReference type="ARBA" id="ARBA00004123"/>
    </source>
</evidence>
<evidence type="ECO:0000313" key="9">
    <source>
        <dbReference type="Proteomes" id="UP001055712"/>
    </source>
</evidence>
<evidence type="ECO:0000259" key="7">
    <source>
        <dbReference type="PROSITE" id="PS51032"/>
    </source>
</evidence>
<keyword evidence="2" id="KW-0805">Transcription regulation</keyword>
<dbReference type="Proteomes" id="UP001055712">
    <property type="component" value="Unassembled WGS sequence"/>
</dbReference>
<evidence type="ECO:0000256" key="3">
    <source>
        <dbReference type="ARBA" id="ARBA00023125"/>
    </source>
</evidence>
<reference evidence="8" key="2">
    <citation type="submission" date="2020-11" db="EMBL/GenBank/DDBJ databases">
        <authorList>
            <person name="Cecchin M."/>
            <person name="Marcolungo L."/>
            <person name="Rossato M."/>
            <person name="Girolomoni L."/>
            <person name="Cosentino E."/>
            <person name="Cuine S."/>
            <person name="Li-Beisson Y."/>
            <person name="Delledonne M."/>
            <person name="Ballottari M."/>
        </authorList>
    </citation>
    <scope>NUCLEOTIDE SEQUENCE</scope>
    <source>
        <strain evidence="8">211/11P</strain>
        <tissue evidence="8">Whole cell</tissue>
    </source>
</reference>
<dbReference type="GO" id="GO:0003677">
    <property type="term" value="F:DNA binding"/>
    <property type="evidence" value="ECO:0007669"/>
    <property type="project" value="UniProtKB-KW"/>
</dbReference>
<feature type="domain" description="AP2/ERF" evidence="7">
    <location>
        <begin position="734"/>
        <end position="778"/>
    </location>
</feature>
<keyword evidence="9" id="KW-1185">Reference proteome</keyword>
<feature type="compositionally biased region" description="Low complexity" evidence="6">
    <location>
        <begin position="541"/>
        <end position="554"/>
    </location>
</feature>
<dbReference type="EMBL" id="SIDB01000006">
    <property type="protein sequence ID" value="KAI3431744.1"/>
    <property type="molecule type" value="Genomic_DNA"/>
</dbReference>
<proteinExistence type="predicted"/>
<dbReference type="GO" id="GO:0005634">
    <property type="term" value="C:nucleus"/>
    <property type="evidence" value="ECO:0007669"/>
    <property type="project" value="UniProtKB-SubCell"/>
</dbReference>
<feature type="region of interest" description="Disordered" evidence="6">
    <location>
        <begin position="123"/>
        <end position="148"/>
    </location>
</feature>
<dbReference type="PROSITE" id="PS51032">
    <property type="entry name" value="AP2_ERF"/>
    <property type="match status" value="2"/>
</dbReference>
<evidence type="ECO:0000256" key="6">
    <source>
        <dbReference type="SAM" id="MobiDB-lite"/>
    </source>
</evidence>
<evidence type="ECO:0000256" key="4">
    <source>
        <dbReference type="ARBA" id="ARBA00023163"/>
    </source>
</evidence>
<accession>A0A9D4TQJ7</accession>
<evidence type="ECO:0000256" key="5">
    <source>
        <dbReference type="ARBA" id="ARBA00023242"/>
    </source>
</evidence>
<feature type="compositionally biased region" description="Low complexity" evidence="6">
    <location>
        <begin position="882"/>
        <end position="935"/>
    </location>
</feature>
<evidence type="ECO:0000313" key="8">
    <source>
        <dbReference type="EMBL" id="KAI3431744.1"/>
    </source>
</evidence>
<dbReference type="InterPro" id="IPR001471">
    <property type="entry name" value="AP2/ERF_dom"/>
</dbReference>
<feature type="compositionally biased region" description="Gly residues" evidence="6">
    <location>
        <begin position="555"/>
        <end position="568"/>
    </location>
</feature>
<name>A0A9D4TQJ7_CHLVU</name>
<dbReference type="SMART" id="SM00380">
    <property type="entry name" value="AP2"/>
    <property type="match status" value="1"/>
</dbReference>
<sequence>MQHRPAAHWSDGHLGSPGEEGLLAPADLNFSWAGQPPAHPQFHPQFLHPAAAAGFWAGVSMQQDGGWLGGPASLSAALAPTGLLLDPNSVALQPYSGGGGGSGYGHRAAVCYGSAPPAAASVGGAMWQPQGSHTLPAQPPHHWHPAAGGSAVDAAAQPAAAATADMSAFGSGLQRLSFMPVSEAGGRQSSASDASETLQGAGGSTDSLHRAALGSPAAAKCLPGPSSPAAAASGNAPLVLPPAHAADASAAQAAAAAARLLGGAKLAAEGEGEGEGGGTPRHQLTPPPGGEQLSAGLAWEDRVDSLFEPDDHWLQAHHQGTPPPLQPGTSNTTLFEAHAPNPSSGGTPPICLAQLPPVPDGLAHRPGLSEVMAALHSISQHPMMRLLAQPLAATAAAATAVPAAVPTTPLGATPAAAARLHLHPHEEAEEAAADTAAALQALDCADLLPALPPQLGQRQAQQAQQYEAAGGGTVQAEPSATAAGQALEAAFGQRWQLLLEGAADAALACASAGGAKPAVGASEAQQPAGRRTSGRARRARASSPAEQGGAEAAGQGSGLAGSGGGSGGSQQPRPKSNKQAAAGAAGLPAGRKRQAAEDEEQGAASSGGQQAAAPAAQPKRQRAASAAATAVSAALATTARTVAALLQPLAGGGGPLPLFLPAGAGASRQEKLLLQQQQHLAAQLAVHAAAASLAAAVQRPHAAVAAAAAASRQGAAAAAAQVPHVPPHLTKTSCYRGVSWCKRRSLWEAAISIDGKRERLGFYMQEAAAARAYDTVAVWRNQQLCLEREARPAGSSQQPRRRRPKESKIKAEDGCSEGEGEERGEAKGEEGQATRRNIGQPLPLNLPLQAPRPGSGSLEAVLEELRASSKRQLLLRPKDGVQQPEQQQQQQRQPQKQGQQQPPSRQGARTRAASGSSAPGADARPASASRSLEGAAADEQEAAPAAAAAAADGHGTGQAALLPAAAVRGGPMVQAVPVVKSSRYQGVCLCGSNRRWQAQVTFKRKRHYLGMHVSEEAAARAYDQGAICLLGTAAATNFPLSMYDVQTLTSQDITQVAARLKARKRGGRGSSASTSGGHGGRRPRSGGKRKRARSDSESCGETEEEEEEEGEGDRDEEDEHEDLSEEEEESL</sequence>
<feature type="compositionally biased region" description="Low complexity" evidence="6">
    <location>
        <begin position="841"/>
        <end position="853"/>
    </location>
</feature>
<feature type="region of interest" description="Disordered" evidence="6">
    <location>
        <begin position="314"/>
        <end position="333"/>
    </location>
</feature>
<feature type="region of interest" description="Disordered" evidence="6">
    <location>
        <begin position="1059"/>
        <end position="1131"/>
    </location>
</feature>
<evidence type="ECO:0000256" key="2">
    <source>
        <dbReference type="ARBA" id="ARBA00023015"/>
    </source>
</evidence>
<comment type="caution">
    <text evidence="8">The sequence shown here is derived from an EMBL/GenBank/DDBJ whole genome shotgun (WGS) entry which is preliminary data.</text>
</comment>
<keyword evidence="3" id="KW-0238">DNA-binding</keyword>
<keyword evidence="5" id="KW-0539">Nucleus</keyword>
<feature type="compositionally biased region" description="Polar residues" evidence="6">
    <location>
        <begin position="187"/>
        <end position="198"/>
    </location>
</feature>
<dbReference type="PANTHER" id="PTHR32467:SF90">
    <property type="entry name" value="AP2-LIKE ETHYLENE-RESPONSIVE TRANSCRIPTION FACTOR AIL1"/>
    <property type="match status" value="1"/>
</dbReference>
<dbReference type="InterPro" id="IPR016177">
    <property type="entry name" value="DNA-bd_dom_sf"/>
</dbReference>
<feature type="region of interest" description="Disordered" evidence="6">
    <location>
        <begin position="789"/>
        <end position="855"/>
    </location>
</feature>
<dbReference type="OrthoDB" id="1920676at2759"/>
<feature type="region of interest" description="Disordered" evidence="6">
    <location>
        <begin position="516"/>
        <end position="620"/>
    </location>
</feature>
<feature type="region of interest" description="Disordered" evidence="6">
    <location>
        <begin position="268"/>
        <end position="294"/>
    </location>
</feature>
<dbReference type="GO" id="GO:0003700">
    <property type="term" value="F:DNA-binding transcription factor activity"/>
    <property type="evidence" value="ECO:0007669"/>
    <property type="project" value="InterPro"/>
</dbReference>
<feature type="compositionally biased region" description="Low complexity" evidence="6">
    <location>
        <begin position="580"/>
        <end position="589"/>
    </location>
</feature>
<keyword evidence="4" id="KW-0804">Transcription</keyword>
<reference evidence="8" key="1">
    <citation type="journal article" date="2019" name="Plant J.">
        <title>Chlorella vulgaris genome assembly and annotation reveals the molecular basis for metabolic acclimation to high light conditions.</title>
        <authorList>
            <person name="Cecchin M."/>
            <person name="Marcolungo L."/>
            <person name="Rossato M."/>
            <person name="Girolomoni L."/>
            <person name="Cosentino E."/>
            <person name="Cuine S."/>
            <person name="Li-Beisson Y."/>
            <person name="Delledonne M."/>
            <person name="Ballottari M."/>
        </authorList>
    </citation>
    <scope>NUCLEOTIDE SEQUENCE</scope>
    <source>
        <strain evidence="8">211/11P</strain>
    </source>
</reference>
<dbReference type="PANTHER" id="PTHR32467">
    <property type="entry name" value="AP2-LIKE ETHYLENE-RESPONSIVE TRANSCRIPTION FACTOR"/>
    <property type="match status" value="1"/>
</dbReference>
<feature type="compositionally biased region" description="Acidic residues" evidence="6">
    <location>
        <begin position="1098"/>
        <end position="1131"/>
    </location>
</feature>
<feature type="compositionally biased region" description="Basic and acidic residues" evidence="6">
    <location>
        <begin position="821"/>
        <end position="833"/>
    </location>
</feature>
<comment type="subcellular location">
    <subcellularLocation>
        <location evidence="1">Nucleus</location>
    </subcellularLocation>
</comment>
<dbReference type="InterPro" id="IPR036955">
    <property type="entry name" value="AP2/ERF_dom_sf"/>
</dbReference>
<gene>
    <name evidence="8" type="ORF">D9Q98_004786</name>
</gene>
<feature type="compositionally biased region" description="Low complexity" evidence="6">
    <location>
        <begin position="602"/>
        <end position="620"/>
    </location>
</feature>
<feature type="compositionally biased region" description="Basic residues" evidence="6">
    <location>
        <begin position="1079"/>
        <end position="1092"/>
    </location>
</feature>
<dbReference type="AlphaFoldDB" id="A0A9D4TQJ7"/>